<feature type="repeat" description="ANK" evidence="3">
    <location>
        <begin position="43"/>
        <end position="75"/>
    </location>
</feature>
<reference evidence="4" key="1">
    <citation type="submission" date="2025-08" db="UniProtKB">
        <authorList>
            <consortium name="Ensembl"/>
        </authorList>
    </citation>
    <scope>IDENTIFICATION</scope>
</reference>
<organism evidence="4 5">
    <name type="scientific">Cyprinus carpio</name>
    <name type="common">Common carp</name>
    <dbReference type="NCBI Taxonomy" id="7962"/>
    <lineage>
        <taxon>Eukaryota</taxon>
        <taxon>Metazoa</taxon>
        <taxon>Chordata</taxon>
        <taxon>Craniata</taxon>
        <taxon>Vertebrata</taxon>
        <taxon>Euteleostomi</taxon>
        <taxon>Actinopterygii</taxon>
        <taxon>Neopterygii</taxon>
        <taxon>Teleostei</taxon>
        <taxon>Ostariophysi</taxon>
        <taxon>Cypriniformes</taxon>
        <taxon>Cyprinidae</taxon>
        <taxon>Cyprininae</taxon>
        <taxon>Cyprinus</taxon>
    </lineage>
</organism>
<evidence type="ECO:0000256" key="3">
    <source>
        <dbReference type="PROSITE-ProRule" id="PRU00023"/>
    </source>
</evidence>
<dbReference type="InterPro" id="IPR050889">
    <property type="entry name" value="Dendritic_Spine_Reg/Scaffold"/>
</dbReference>
<name>A0A8C2FM32_CYPCA</name>
<dbReference type="InterPro" id="IPR036770">
    <property type="entry name" value="Ankyrin_rpt-contain_sf"/>
</dbReference>
<sequence length="151" mass="16056">STLGLETSNEGWTALRSAAWGGHKESVRLLLEAGADIDGCDSDGRTALRAAAWGGHEEILLTLLDHGAQVDRSDREGRTPLIAAAYMGHKEAVEILLNAGADLNLADGDGRTGRSPLILAAQEGHCSEALCFSKYRTLDLSIFNCNLLIVL</sequence>
<evidence type="ECO:0000313" key="5">
    <source>
        <dbReference type="Proteomes" id="UP000694701"/>
    </source>
</evidence>
<feature type="repeat" description="ANK" evidence="3">
    <location>
        <begin position="10"/>
        <end position="42"/>
    </location>
</feature>
<dbReference type="PROSITE" id="PS50088">
    <property type="entry name" value="ANK_REPEAT"/>
    <property type="match status" value="3"/>
</dbReference>
<dbReference type="Ensembl" id="ENSCCRT00020061001.1">
    <property type="protein sequence ID" value="ENSCCRP00020055424.1"/>
    <property type="gene ID" value="ENSCCRG00020025939.1"/>
</dbReference>
<dbReference type="SUPFAM" id="SSF48403">
    <property type="entry name" value="Ankyrin repeat"/>
    <property type="match status" value="1"/>
</dbReference>
<dbReference type="PRINTS" id="PR01415">
    <property type="entry name" value="ANKYRIN"/>
</dbReference>
<dbReference type="InterPro" id="IPR002110">
    <property type="entry name" value="Ankyrin_rpt"/>
</dbReference>
<evidence type="ECO:0000313" key="4">
    <source>
        <dbReference type="Ensembl" id="ENSCCRP00020055424.1"/>
    </source>
</evidence>
<dbReference type="PROSITE" id="PS50297">
    <property type="entry name" value="ANK_REP_REGION"/>
    <property type="match status" value="3"/>
</dbReference>
<keyword evidence="1" id="KW-0677">Repeat</keyword>
<protein>
    <submittedName>
        <fullName evidence="4">Uncharacterized protein</fullName>
    </submittedName>
</protein>
<evidence type="ECO:0000256" key="1">
    <source>
        <dbReference type="ARBA" id="ARBA00022737"/>
    </source>
</evidence>
<dbReference type="PANTHER" id="PTHR24166:SF48">
    <property type="entry name" value="PROTEIN VAPYRIN"/>
    <property type="match status" value="1"/>
</dbReference>
<dbReference type="Pfam" id="PF12796">
    <property type="entry name" value="Ank_2"/>
    <property type="match status" value="1"/>
</dbReference>
<feature type="repeat" description="ANK" evidence="3">
    <location>
        <begin position="76"/>
        <end position="108"/>
    </location>
</feature>
<keyword evidence="2 3" id="KW-0040">ANK repeat</keyword>
<proteinExistence type="predicted"/>
<accession>A0A8C2FM32</accession>
<dbReference type="SMART" id="SM00248">
    <property type="entry name" value="ANK"/>
    <property type="match status" value="4"/>
</dbReference>
<dbReference type="AlphaFoldDB" id="A0A8C2FM32"/>
<dbReference type="Gene3D" id="1.25.40.20">
    <property type="entry name" value="Ankyrin repeat-containing domain"/>
    <property type="match status" value="2"/>
</dbReference>
<dbReference type="Proteomes" id="UP000694701">
    <property type="component" value="Unplaced"/>
</dbReference>
<evidence type="ECO:0000256" key="2">
    <source>
        <dbReference type="ARBA" id="ARBA00023043"/>
    </source>
</evidence>
<dbReference type="PANTHER" id="PTHR24166">
    <property type="entry name" value="ROLLING PEBBLES, ISOFORM B"/>
    <property type="match status" value="1"/>
</dbReference>